<dbReference type="Gene3D" id="2.80.10.50">
    <property type="match status" value="1"/>
</dbReference>
<dbReference type="Proteomes" id="UP000053593">
    <property type="component" value="Unassembled WGS sequence"/>
</dbReference>
<gene>
    <name evidence="1" type="ORF">GYMLUDRAFT_43538</name>
</gene>
<dbReference type="EMBL" id="KN834774">
    <property type="protein sequence ID" value="KIK60612.1"/>
    <property type="molecule type" value="Genomic_DNA"/>
</dbReference>
<evidence type="ECO:0000313" key="2">
    <source>
        <dbReference type="Proteomes" id="UP000053593"/>
    </source>
</evidence>
<organism evidence="1 2">
    <name type="scientific">Collybiopsis luxurians FD-317 M1</name>
    <dbReference type="NCBI Taxonomy" id="944289"/>
    <lineage>
        <taxon>Eukaryota</taxon>
        <taxon>Fungi</taxon>
        <taxon>Dikarya</taxon>
        <taxon>Basidiomycota</taxon>
        <taxon>Agaricomycotina</taxon>
        <taxon>Agaricomycetes</taxon>
        <taxon>Agaricomycetidae</taxon>
        <taxon>Agaricales</taxon>
        <taxon>Marasmiineae</taxon>
        <taxon>Omphalotaceae</taxon>
        <taxon>Collybiopsis</taxon>
        <taxon>Collybiopsis luxurians</taxon>
    </lineage>
</organism>
<dbReference type="HOGENOM" id="CLU_1855478_0_0_1"/>
<name>A0A0D0CP51_9AGAR</name>
<protein>
    <recommendedName>
        <fullName evidence="3">Ricin B lectin domain-containing protein</fullName>
    </recommendedName>
</protein>
<evidence type="ECO:0008006" key="3">
    <source>
        <dbReference type="Google" id="ProtNLM"/>
    </source>
</evidence>
<proteinExistence type="predicted"/>
<keyword evidence="2" id="KW-1185">Reference proteome</keyword>
<accession>A0A0D0CP51</accession>
<reference evidence="1 2" key="1">
    <citation type="submission" date="2014-04" db="EMBL/GenBank/DDBJ databases">
        <title>Evolutionary Origins and Diversification of the Mycorrhizal Mutualists.</title>
        <authorList>
            <consortium name="DOE Joint Genome Institute"/>
            <consortium name="Mycorrhizal Genomics Consortium"/>
            <person name="Kohler A."/>
            <person name="Kuo A."/>
            <person name="Nagy L.G."/>
            <person name="Floudas D."/>
            <person name="Copeland A."/>
            <person name="Barry K.W."/>
            <person name="Cichocki N."/>
            <person name="Veneault-Fourrey C."/>
            <person name="LaButti K."/>
            <person name="Lindquist E.A."/>
            <person name="Lipzen A."/>
            <person name="Lundell T."/>
            <person name="Morin E."/>
            <person name="Murat C."/>
            <person name="Riley R."/>
            <person name="Ohm R."/>
            <person name="Sun H."/>
            <person name="Tunlid A."/>
            <person name="Henrissat B."/>
            <person name="Grigoriev I.V."/>
            <person name="Hibbett D.S."/>
            <person name="Martin F."/>
        </authorList>
    </citation>
    <scope>NUCLEOTIDE SEQUENCE [LARGE SCALE GENOMIC DNA]</scope>
    <source>
        <strain evidence="1 2">FD-317 M1</strain>
    </source>
</reference>
<sequence>MAPPSPGNYYIKNKASGYFLTSDGTNKSFTPVPTTKPTGDLSESECFNLRKTDGDLYVISSTATGSNVGSPANVADGSAVIWTVGDQYFKITDAGPGVFNIRLSNENRFWYDEVAMLQPSRVVLLKSGQTDDSCYWIFQAA</sequence>
<dbReference type="AlphaFoldDB" id="A0A0D0CP51"/>
<dbReference type="SUPFAM" id="SSF50370">
    <property type="entry name" value="Ricin B-like lectins"/>
    <property type="match status" value="1"/>
</dbReference>
<evidence type="ECO:0000313" key="1">
    <source>
        <dbReference type="EMBL" id="KIK60612.1"/>
    </source>
</evidence>
<dbReference type="InterPro" id="IPR035992">
    <property type="entry name" value="Ricin_B-like_lectins"/>
</dbReference>